<dbReference type="AlphaFoldDB" id="A0A2P5BUM2"/>
<dbReference type="Proteomes" id="UP000237105">
    <property type="component" value="Unassembled WGS sequence"/>
</dbReference>
<evidence type="ECO:0008006" key="4">
    <source>
        <dbReference type="Google" id="ProtNLM"/>
    </source>
</evidence>
<reference evidence="3" key="1">
    <citation type="submission" date="2016-06" db="EMBL/GenBank/DDBJ databases">
        <title>Parallel loss of symbiosis genes in relatives of nitrogen-fixing non-legume Parasponia.</title>
        <authorList>
            <person name="Van Velzen R."/>
            <person name="Holmer R."/>
            <person name="Bu F."/>
            <person name="Rutten L."/>
            <person name="Van Zeijl A."/>
            <person name="Liu W."/>
            <person name="Santuari L."/>
            <person name="Cao Q."/>
            <person name="Sharma T."/>
            <person name="Shen D."/>
            <person name="Roswanjaya Y."/>
            <person name="Wardhani T."/>
            <person name="Kalhor M.S."/>
            <person name="Jansen J."/>
            <person name="Van den Hoogen J."/>
            <person name="Gungor B."/>
            <person name="Hartog M."/>
            <person name="Hontelez J."/>
            <person name="Verver J."/>
            <person name="Yang W.-C."/>
            <person name="Schijlen E."/>
            <person name="Repin R."/>
            <person name="Schilthuizen M."/>
            <person name="Schranz E."/>
            <person name="Heidstra R."/>
            <person name="Miyata K."/>
            <person name="Fedorova E."/>
            <person name="Kohlen W."/>
            <person name="Bisseling T."/>
            <person name="Smit S."/>
            <person name="Geurts R."/>
        </authorList>
    </citation>
    <scope>NUCLEOTIDE SEQUENCE [LARGE SCALE GENOMIC DNA]</scope>
    <source>
        <strain evidence="3">cv. WU1-14</strain>
    </source>
</reference>
<name>A0A2P5BUM2_PARAD</name>
<keyword evidence="1" id="KW-0472">Membrane</keyword>
<evidence type="ECO:0000313" key="3">
    <source>
        <dbReference type="Proteomes" id="UP000237105"/>
    </source>
</evidence>
<feature type="transmembrane region" description="Helical" evidence="1">
    <location>
        <begin position="15"/>
        <end position="35"/>
    </location>
</feature>
<protein>
    <recommendedName>
        <fullName evidence="4">Transmembrane protein</fullName>
    </recommendedName>
</protein>
<dbReference type="EMBL" id="JXTB01000218">
    <property type="protein sequence ID" value="PON52488.1"/>
    <property type="molecule type" value="Genomic_DNA"/>
</dbReference>
<proteinExistence type="predicted"/>
<comment type="caution">
    <text evidence="2">The sequence shown here is derived from an EMBL/GenBank/DDBJ whole genome shotgun (WGS) entry which is preliminary data.</text>
</comment>
<evidence type="ECO:0000313" key="2">
    <source>
        <dbReference type="EMBL" id="PON52488.1"/>
    </source>
</evidence>
<keyword evidence="1" id="KW-1133">Transmembrane helix</keyword>
<accession>A0A2P5BUM2</accession>
<organism evidence="2 3">
    <name type="scientific">Parasponia andersonii</name>
    <name type="common">Sponia andersonii</name>
    <dbReference type="NCBI Taxonomy" id="3476"/>
    <lineage>
        <taxon>Eukaryota</taxon>
        <taxon>Viridiplantae</taxon>
        <taxon>Streptophyta</taxon>
        <taxon>Embryophyta</taxon>
        <taxon>Tracheophyta</taxon>
        <taxon>Spermatophyta</taxon>
        <taxon>Magnoliopsida</taxon>
        <taxon>eudicotyledons</taxon>
        <taxon>Gunneridae</taxon>
        <taxon>Pentapetalae</taxon>
        <taxon>rosids</taxon>
        <taxon>fabids</taxon>
        <taxon>Rosales</taxon>
        <taxon>Cannabaceae</taxon>
        <taxon>Parasponia</taxon>
    </lineage>
</organism>
<keyword evidence="1" id="KW-0812">Transmembrane</keyword>
<sequence length="63" mass="6916">MSNVQLHQYLSHSPINTPTSLPVCLLLLISTLLTLRKRSSFLSLRGVEPSDPILGASQRGSRD</sequence>
<keyword evidence="3" id="KW-1185">Reference proteome</keyword>
<gene>
    <name evidence="2" type="ORF">PanWU01x14_208860</name>
</gene>
<evidence type="ECO:0000256" key="1">
    <source>
        <dbReference type="SAM" id="Phobius"/>
    </source>
</evidence>